<gene>
    <name evidence="2" type="ORF">AAE3_LOCUS7766</name>
</gene>
<dbReference type="AlphaFoldDB" id="A0A8S0WD87"/>
<dbReference type="Proteomes" id="UP000467700">
    <property type="component" value="Unassembled WGS sequence"/>
</dbReference>
<name>A0A8S0WD87_CYCAE</name>
<keyword evidence="3" id="KW-1185">Reference proteome</keyword>
<accession>A0A8S0WD87</accession>
<comment type="caution">
    <text evidence="2">The sequence shown here is derived from an EMBL/GenBank/DDBJ whole genome shotgun (WGS) entry which is preliminary data.</text>
</comment>
<feature type="region of interest" description="Disordered" evidence="1">
    <location>
        <begin position="558"/>
        <end position="595"/>
    </location>
</feature>
<evidence type="ECO:0000256" key="1">
    <source>
        <dbReference type="SAM" id="MobiDB-lite"/>
    </source>
</evidence>
<proteinExistence type="predicted"/>
<organism evidence="2 3">
    <name type="scientific">Cyclocybe aegerita</name>
    <name type="common">Black poplar mushroom</name>
    <name type="synonym">Agrocybe aegerita</name>
    <dbReference type="NCBI Taxonomy" id="1973307"/>
    <lineage>
        <taxon>Eukaryota</taxon>
        <taxon>Fungi</taxon>
        <taxon>Dikarya</taxon>
        <taxon>Basidiomycota</taxon>
        <taxon>Agaricomycotina</taxon>
        <taxon>Agaricomycetes</taxon>
        <taxon>Agaricomycetidae</taxon>
        <taxon>Agaricales</taxon>
        <taxon>Agaricineae</taxon>
        <taxon>Bolbitiaceae</taxon>
        <taxon>Cyclocybe</taxon>
    </lineage>
</organism>
<evidence type="ECO:0000313" key="2">
    <source>
        <dbReference type="EMBL" id="CAA7265590.1"/>
    </source>
</evidence>
<evidence type="ECO:0000313" key="3">
    <source>
        <dbReference type="Proteomes" id="UP000467700"/>
    </source>
</evidence>
<protein>
    <submittedName>
        <fullName evidence="2">Uncharacterized protein</fullName>
    </submittedName>
</protein>
<sequence>MLSPSYYLPQSIWLRCMHMAKTMESVLRGRPLEVIQFEPPPPPPLPKPGPPLTASPASIWHYKPFDSRRPKYLIDSLVSSLRRAHRTRIMLEPPPGRETANVSDIKRRRQTGIVITFRANNALGIPKQIENIPVVLYIPDDLFNADGPSPRLVIALEQVHAVKSSTTVIATNFNDIAIFGLSNAVNERGFIRLSTDRTRMLLTLRTVTAAYLLRALYLENYIRLPDDFGSDMDCLLPAGPPVNPAAPLVPDEEIFETYQHHSDFDLVTLKRDRERALQFFRWKQHVRASQRKLIAAPEDFIQAASNGLDCVAPELAPCYQLDFSEIPPDTLAHLSAVQRPCPLSAAGLRKRFMRSSRFILQILDVVAKGSSRGICTVYQCRLISIDGVQVSESPVLCLKLFDDRFQDLPPPEEEELEEQPSRWLSRLVLAEWHARQEHSAYKKLEKAHGSVFPWYYGAHQVQSCRHAARVLDLADIAQHDWHSSQVLVHTKGDLTHGVLIDLASTTQTVDLQFPNWCQNFNGMLRALLYGIGKEGEDRRLVENYGPPDPWVDSPTIIPMPPGESEMLQAPDPFPFIDPDPEEEEPIPPSLNIRFL</sequence>
<dbReference type="EMBL" id="CACVBS010000049">
    <property type="protein sequence ID" value="CAA7265590.1"/>
    <property type="molecule type" value="Genomic_DNA"/>
</dbReference>
<dbReference type="OrthoDB" id="3138711at2759"/>
<reference evidence="2 3" key="1">
    <citation type="submission" date="2020-01" db="EMBL/GenBank/DDBJ databases">
        <authorList>
            <person name="Gupta K D."/>
        </authorList>
    </citation>
    <scope>NUCLEOTIDE SEQUENCE [LARGE SCALE GENOMIC DNA]</scope>
</reference>